<dbReference type="PANTHER" id="PTHR43775:SF37">
    <property type="entry name" value="SI:DKEY-61P9.11"/>
    <property type="match status" value="1"/>
</dbReference>
<keyword evidence="2" id="KW-0597">Phosphoprotein</keyword>
<dbReference type="HOGENOM" id="CLU_272758_0_0_1"/>
<dbReference type="Pfam" id="PF08659">
    <property type="entry name" value="KR"/>
    <property type="match status" value="1"/>
</dbReference>
<evidence type="ECO:0000313" key="4">
    <source>
        <dbReference type="EMBL" id="EGN93371.1"/>
    </source>
</evidence>
<dbReference type="SUPFAM" id="SSF53474">
    <property type="entry name" value="alpha/beta-Hydrolases"/>
    <property type="match status" value="1"/>
</dbReference>
<dbReference type="AlphaFoldDB" id="F8QDZ6"/>
<keyword evidence="1" id="KW-0596">Phosphopantetheine</keyword>
<dbReference type="SMART" id="SM00822">
    <property type="entry name" value="PKS_KR"/>
    <property type="match status" value="1"/>
</dbReference>
<dbReference type="GO" id="GO:0006633">
    <property type="term" value="P:fatty acid biosynthetic process"/>
    <property type="evidence" value="ECO:0007669"/>
    <property type="project" value="TreeGrafter"/>
</dbReference>
<dbReference type="Gene3D" id="3.40.50.1820">
    <property type="entry name" value="alpha/beta hydrolase"/>
    <property type="match status" value="1"/>
</dbReference>
<accession>F8QDZ6</accession>
<protein>
    <recommendedName>
        <fullName evidence="3">Ketoreductase domain-containing protein</fullName>
    </recommendedName>
</protein>
<keyword evidence="5" id="KW-1185">Reference proteome</keyword>
<feature type="domain" description="Ketoreductase" evidence="3">
    <location>
        <begin position="551"/>
        <end position="695"/>
    </location>
</feature>
<name>F8QDZ6_SERL3</name>
<proteinExistence type="predicted"/>
<dbReference type="PANTHER" id="PTHR43775">
    <property type="entry name" value="FATTY ACID SYNTHASE"/>
    <property type="match status" value="1"/>
</dbReference>
<evidence type="ECO:0000313" key="5">
    <source>
        <dbReference type="Proteomes" id="UP000008063"/>
    </source>
</evidence>
<dbReference type="Pfam" id="PF00975">
    <property type="entry name" value="Thioesterase"/>
    <property type="match status" value="1"/>
</dbReference>
<evidence type="ECO:0000256" key="1">
    <source>
        <dbReference type="ARBA" id="ARBA00022450"/>
    </source>
</evidence>
<dbReference type="InterPro" id="IPR042104">
    <property type="entry name" value="PKS_dehydratase_sf"/>
</dbReference>
<dbReference type="InterPro" id="IPR036736">
    <property type="entry name" value="ACP-like_sf"/>
</dbReference>
<dbReference type="SUPFAM" id="SSF47336">
    <property type="entry name" value="ACP-like"/>
    <property type="match status" value="1"/>
</dbReference>
<dbReference type="OrthoDB" id="329835at2759"/>
<dbReference type="InterPro" id="IPR057326">
    <property type="entry name" value="KR_dom"/>
</dbReference>
<dbReference type="InterPro" id="IPR036291">
    <property type="entry name" value="NAD(P)-bd_dom_sf"/>
</dbReference>
<dbReference type="Proteomes" id="UP000008063">
    <property type="component" value="Unassembled WGS sequence"/>
</dbReference>
<evidence type="ECO:0000259" key="3">
    <source>
        <dbReference type="SMART" id="SM00822"/>
    </source>
</evidence>
<dbReference type="InParanoid" id="F8QDZ6"/>
<dbReference type="Gene3D" id="1.10.1200.10">
    <property type="entry name" value="ACP-like"/>
    <property type="match status" value="1"/>
</dbReference>
<dbReference type="InterPro" id="IPR001031">
    <property type="entry name" value="Thioesterase"/>
</dbReference>
<dbReference type="eggNOG" id="KOG1202">
    <property type="taxonomic scope" value="Eukaryota"/>
</dbReference>
<evidence type="ECO:0000256" key="2">
    <source>
        <dbReference type="ARBA" id="ARBA00022553"/>
    </source>
</evidence>
<dbReference type="OMA" id="EYRENIC"/>
<organism evidence="5">
    <name type="scientific">Serpula lacrymans var. lacrymans (strain S7.3)</name>
    <name type="common">Dry rot fungus</name>
    <dbReference type="NCBI Taxonomy" id="936435"/>
    <lineage>
        <taxon>Eukaryota</taxon>
        <taxon>Fungi</taxon>
        <taxon>Dikarya</taxon>
        <taxon>Basidiomycota</taxon>
        <taxon>Agaricomycotina</taxon>
        <taxon>Agaricomycetes</taxon>
        <taxon>Agaricomycetidae</taxon>
        <taxon>Boletales</taxon>
        <taxon>Coniophorineae</taxon>
        <taxon>Serpulaceae</taxon>
        <taxon>Serpula</taxon>
    </lineage>
</organism>
<dbReference type="InterPro" id="IPR013968">
    <property type="entry name" value="PKS_KR"/>
</dbReference>
<dbReference type="InterPro" id="IPR050091">
    <property type="entry name" value="PKS_NRPS_Biosynth_Enz"/>
</dbReference>
<dbReference type="Pfam" id="PF00550">
    <property type="entry name" value="PP-binding"/>
    <property type="match status" value="1"/>
</dbReference>
<dbReference type="EMBL" id="GL945492">
    <property type="protein sequence ID" value="EGN93371.1"/>
    <property type="molecule type" value="Genomic_DNA"/>
</dbReference>
<dbReference type="Gene3D" id="3.40.50.720">
    <property type="entry name" value="NAD(P)-binding Rossmann-like Domain"/>
    <property type="match status" value="1"/>
</dbReference>
<dbReference type="Gene3D" id="3.10.129.110">
    <property type="entry name" value="Polyketide synthase dehydratase"/>
    <property type="match status" value="1"/>
</dbReference>
<dbReference type="STRING" id="936435.F8QDZ6"/>
<dbReference type="GO" id="GO:0004312">
    <property type="term" value="F:fatty acid synthase activity"/>
    <property type="evidence" value="ECO:0007669"/>
    <property type="project" value="TreeGrafter"/>
</dbReference>
<dbReference type="InterPro" id="IPR029058">
    <property type="entry name" value="AB_hydrolase_fold"/>
</dbReference>
<dbReference type="SUPFAM" id="SSF51735">
    <property type="entry name" value="NAD(P)-binding Rossmann-fold domains"/>
    <property type="match status" value="1"/>
</dbReference>
<sequence length="1183" mass="130727">MRAGPSNLIGTSFSSRLHAEGFMLKGPPEKHSRIDIKAIQSRCKVLSMEGFYDGFEHFAQYGPAFRRITEVYQGLNETLVKIRGADSDLPGFTADPNRKIYYLPSQLEAFTLYDTFSHMDSFPSTLYSHAIFREWLPGEFVTDIEVVNEEGIKMCTLSGFTVARHELVPSRSLSKRFDMVYQSFGVGEQLPVITDGRRLGSNVENKMASYHQMAEKNETSEGIARAISIVDDMEVVYRSILTHIDRGGKKGLAEGAFDIITLQVDNKQHVQNLTTLLLPGGFLVLWVLAGTFTARRKQDLLMFPYAIGQEMVLQHKLRILNIEEAFDLWIIATNNPDAHGARGFTRSLRCEFPLWNVRLATFEVKGIPGKYTLIHRGSFALLEGVAANPKDLASVAPVLLIGGMAIGIGYLNNPSRVRPGRIIITHSESIMSQALTWFFTTFNYDPIGLHSTASPLDFLALKLHAGDTIVSGYDKSDHVFASFLRGGIKAISLSSSLEEAFAISGDPWAIGDILRAVKSTVVPIPIPDICMPLSPPDPALRAPPALFKSDNVYLLIGGVGSVGLHISLWMYQRDLSIKLEASDAASPDELKRIVACSSLPIAGCMLLAAALDDRGFFSQDENSFKACFSSKLGAFRAIEEALELHKIDFLVALSSISTFGNAGQTNYASANTVLDGQVRKYSNAFSIVTPAISDSATMIGKSDSSVNATRFEHLIPWGYSAKDGLLKMADGPVGLYIPDLDWNLVNQYMGPSRLYNHLVRASVRPQPLKLTEHIDDLLRNIVLRFLDVSPNEFSADVPFTSYGLDSLSAGRLAFALRPYLTVSQMQLLADYTLIDVIRCAMKVQPTKTLAEKVSSASYSPLDRLNADGEALLKLLDLGGEPLILMHGGSGNVLAFLPLQHLLRSSLWALQITPDTPTDSVKSMSRHYYEKIKAARPAGPYRLGGFSATSIVLFALAKLFEEGHDVVTQIIVFDHFPLLYTSPMFEPDEETVSLRSPGPDMIRHALSSVSGLYRADNAQRQKIAADFEDAVNGHDAPEYMTAWYNAFLRVAVTAYKFMFEILPTNEPYSLTLLRDAMVEWLKEVKAPVTTCLATRGIISTIPEDAKAGWEDLGTRKVFPQAELIEIEGTHFSIFESEVSPASNMTYMKARLLDGEYRENICLMSWTHTHPPDGLMRTRVDSPVT</sequence>
<reference evidence="5" key="1">
    <citation type="journal article" date="2011" name="Science">
        <title>The plant cell wall-decomposing machinery underlies the functional diversity of forest fungi.</title>
        <authorList>
            <person name="Eastwood D.C."/>
            <person name="Floudas D."/>
            <person name="Binder M."/>
            <person name="Majcherczyk A."/>
            <person name="Schneider P."/>
            <person name="Aerts A."/>
            <person name="Asiegbu F.O."/>
            <person name="Baker S.E."/>
            <person name="Barry K."/>
            <person name="Bendiksby M."/>
            <person name="Blumentritt M."/>
            <person name="Coutinho P.M."/>
            <person name="Cullen D."/>
            <person name="de Vries R.P."/>
            <person name="Gathman A."/>
            <person name="Goodell B."/>
            <person name="Henrissat B."/>
            <person name="Ihrmark K."/>
            <person name="Kauserud H."/>
            <person name="Kohler A."/>
            <person name="LaButti K."/>
            <person name="Lapidus A."/>
            <person name="Lavin J.L."/>
            <person name="Lee Y.-H."/>
            <person name="Lindquist E."/>
            <person name="Lilly W."/>
            <person name="Lucas S."/>
            <person name="Morin E."/>
            <person name="Murat C."/>
            <person name="Oguiza J.A."/>
            <person name="Park J."/>
            <person name="Pisabarro A.G."/>
            <person name="Riley R."/>
            <person name="Rosling A."/>
            <person name="Salamov A."/>
            <person name="Schmidt O."/>
            <person name="Schmutz J."/>
            <person name="Skrede I."/>
            <person name="Stenlid J."/>
            <person name="Wiebenga A."/>
            <person name="Xie X."/>
            <person name="Kuees U."/>
            <person name="Hibbett D.S."/>
            <person name="Hoffmeister D."/>
            <person name="Hoegberg N."/>
            <person name="Martin F."/>
            <person name="Grigoriev I.V."/>
            <person name="Watkinson S.C."/>
        </authorList>
    </citation>
    <scope>NUCLEOTIDE SEQUENCE [LARGE SCALE GENOMIC DNA]</scope>
    <source>
        <strain evidence="5">strain S7.3</strain>
    </source>
</reference>
<gene>
    <name evidence="4" type="ORF">SERLA73DRAFT_163505</name>
</gene>
<dbReference type="InterPro" id="IPR009081">
    <property type="entry name" value="PP-bd_ACP"/>
</dbReference>